<gene>
    <name evidence="2" type="ORF">PF004_g3316</name>
</gene>
<dbReference type="EMBL" id="QXGC01000103">
    <property type="protein sequence ID" value="KAE9249646.1"/>
    <property type="molecule type" value="Genomic_DNA"/>
</dbReference>
<proteinExistence type="predicted"/>
<sequence length="82" mass="9295">MSLSLECRPLPRLSASAVLFFCWVRHAPTARAGRQEREGRHYASQRSLRGAERARSPTAVRATDRKTTRQTQRASERESLVA</sequence>
<evidence type="ECO:0000313" key="3">
    <source>
        <dbReference type="Proteomes" id="UP000476176"/>
    </source>
</evidence>
<comment type="caution">
    <text evidence="2">The sequence shown here is derived from an EMBL/GenBank/DDBJ whole genome shotgun (WGS) entry which is preliminary data.</text>
</comment>
<protein>
    <submittedName>
        <fullName evidence="2">Uncharacterized protein</fullName>
    </submittedName>
</protein>
<dbReference type="AlphaFoldDB" id="A0A6G0PLZ1"/>
<evidence type="ECO:0000256" key="1">
    <source>
        <dbReference type="SAM" id="MobiDB-lite"/>
    </source>
</evidence>
<evidence type="ECO:0000313" key="2">
    <source>
        <dbReference type="EMBL" id="KAE9249646.1"/>
    </source>
</evidence>
<feature type="region of interest" description="Disordered" evidence="1">
    <location>
        <begin position="31"/>
        <end position="82"/>
    </location>
</feature>
<name>A0A6G0PLZ1_9STRA</name>
<reference evidence="2 3" key="1">
    <citation type="submission" date="2018-09" db="EMBL/GenBank/DDBJ databases">
        <title>Genomic investigation of the strawberry pathogen Phytophthora fragariae indicates pathogenicity is determined by transcriptional variation in three key races.</title>
        <authorList>
            <person name="Adams T.M."/>
            <person name="Armitage A.D."/>
            <person name="Sobczyk M.K."/>
            <person name="Bates H.J."/>
            <person name="Dunwell J.M."/>
            <person name="Nellist C.F."/>
            <person name="Harrison R.J."/>
        </authorList>
    </citation>
    <scope>NUCLEOTIDE SEQUENCE [LARGE SCALE GENOMIC DNA]</scope>
    <source>
        <strain evidence="2 3">BC-23</strain>
    </source>
</reference>
<accession>A0A6G0PLZ1</accession>
<organism evidence="2 3">
    <name type="scientific">Phytophthora fragariae</name>
    <dbReference type="NCBI Taxonomy" id="53985"/>
    <lineage>
        <taxon>Eukaryota</taxon>
        <taxon>Sar</taxon>
        <taxon>Stramenopiles</taxon>
        <taxon>Oomycota</taxon>
        <taxon>Peronosporomycetes</taxon>
        <taxon>Peronosporales</taxon>
        <taxon>Peronosporaceae</taxon>
        <taxon>Phytophthora</taxon>
    </lineage>
</organism>
<dbReference type="Proteomes" id="UP000476176">
    <property type="component" value="Unassembled WGS sequence"/>
</dbReference>